<organism evidence="3 4">
    <name type="scientific">Pseudoneobacillus rhizosphaerae</name>
    <dbReference type="NCBI Taxonomy" id="2880968"/>
    <lineage>
        <taxon>Bacteria</taxon>
        <taxon>Bacillati</taxon>
        <taxon>Bacillota</taxon>
        <taxon>Bacilli</taxon>
        <taxon>Bacillales</taxon>
        <taxon>Bacillaceae</taxon>
        <taxon>Pseudoneobacillus</taxon>
    </lineage>
</organism>
<accession>A0A9C7L9M3</accession>
<dbReference type="Pfam" id="PF22790">
    <property type="entry name" value="YkoP"/>
    <property type="match status" value="1"/>
</dbReference>
<dbReference type="AlphaFoldDB" id="A0A9C7L9M3"/>
<keyword evidence="1" id="KW-0175">Coiled coil</keyword>
<dbReference type="RefSeq" id="WP_230495263.1">
    <property type="nucleotide sequence ID" value="NZ_CAKJTG010000003.1"/>
</dbReference>
<feature type="domain" description="YkoP-like" evidence="2">
    <location>
        <begin position="2"/>
        <end position="178"/>
    </location>
</feature>
<proteinExistence type="predicted"/>
<evidence type="ECO:0000313" key="4">
    <source>
        <dbReference type="Proteomes" id="UP000789845"/>
    </source>
</evidence>
<protein>
    <recommendedName>
        <fullName evidence="2">YkoP-like domain-containing protein</fullName>
    </recommendedName>
</protein>
<gene>
    <name evidence="3" type="ORF">NEOCIP111885_00681</name>
</gene>
<evidence type="ECO:0000313" key="3">
    <source>
        <dbReference type="EMBL" id="CAG9606993.1"/>
    </source>
</evidence>
<dbReference type="InterPro" id="IPR054467">
    <property type="entry name" value="YkoP-like_dom"/>
</dbReference>
<evidence type="ECO:0000259" key="2">
    <source>
        <dbReference type="Pfam" id="PF22790"/>
    </source>
</evidence>
<dbReference type="Proteomes" id="UP000789845">
    <property type="component" value="Unassembled WGS sequence"/>
</dbReference>
<comment type="caution">
    <text evidence="3">The sequence shown here is derived from an EMBL/GenBank/DDBJ whole genome shotgun (WGS) entry which is preliminary data.</text>
</comment>
<evidence type="ECO:0000256" key="1">
    <source>
        <dbReference type="SAM" id="Coils"/>
    </source>
</evidence>
<sequence length="181" mass="21310">MRRILLQLGTFIDPLYFRCTRLEYLADPTNIFRIRLNRYKGREVILSDGTNIKKNDLLVKIHFHNVRLLKELKDISNEIQKVKRIIKEVQRSLPGVEEYIRQHKNFDEIKGIIGITSLCSGSQRIGFDTIAIPLPVYRWLKWSTCLPIMMVSKKHFSIMKQPAPKYLFMSKNKLSQLYGTQ</sequence>
<name>A0A9C7L9M3_9BACI</name>
<reference evidence="3" key="1">
    <citation type="submission" date="2021-10" db="EMBL/GenBank/DDBJ databases">
        <authorList>
            <person name="Criscuolo A."/>
        </authorList>
    </citation>
    <scope>NUCLEOTIDE SEQUENCE</scope>
    <source>
        <strain evidence="3">CIP111885</strain>
    </source>
</reference>
<keyword evidence="4" id="KW-1185">Reference proteome</keyword>
<feature type="coiled-coil region" evidence="1">
    <location>
        <begin position="65"/>
        <end position="92"/>
    </location>
</feature>
<dbReference type="EMBL" id="CAKJTG010000003">
    <property type="protein sequence ID" value="CAG9606993.1"/>
    <property type="molecule type" value="Genomic_DNA"/>
</dbReference>